<dbReference type="KEGG" id="plyc:GXP70_19785"/>
<dbReference type="Proteomes" id="UP000476064">
    <property type="component" value="Chromosome"/>
</dbReference>
<dbReference type="PANTHER" id="PTHR38731">
    <property type="entry name" value="LIPL45-RELATED LIPOPROTEIN-RELATED"/>
    <property type="match status" value="1"/>
</dbReference>
<reference evidence="3 4" key="1">
    <citation type="submission" date="2020-01" db="EMBL/GenBank/DDBJ databases">
        <title>Paenibacillus sp. nov., isolated from tomato rhizosphere.</title>
        <authorList>
            <person name="Weon H.-Y."/>
            <person name="Lee S.A."/>
        </authorList>
    </citation>
    <scope>NUCLEOTIDE SEQUENCE [LARGE SCALE GENOMIC DNA]</scope>
    <source>
        <strain evidence="3 4">12200R-189</strain>
    </source>
</reference>
<gene>
    <name evidence="3" type="ORF">GXP70_19785</name>
</gene>
<sequence length="624" mass="66566">MRKGSSRTLLAALCFLLVIGPASLFFGKQASAQIMRVAVVQSLKGGVTVLKSGGAKPFKAFKNMSLNEGDQIATAKDGQVVLELSSANADKDSITIAANSVVNFSKMKDGEGTKSKLSVWAGSLWVKVKSVSNASDQFEVETPTSIMGVRGTQFYVDVDPMTGLTQLFLAAGVVQSSTNDTRKAASSHEQMNQQQLVYPSQQLAESHDQADLMTQIAIVDLQQFIAQASPDIIRAILSSAQSIMAENDAYLLKKRQELDKGPKGDPAGSLASQEELDRIAENLGNLLSAIAQEALKQQKLDQKALEQLVEEAGKKLDGSNIIDLKKKADLKLTDKEKEQQNKLDQLLKAKQEQAAKEQAAKEAQLQQMKDALAKAQQKLQELIEQNRKKLEEQQKLAEQAYFNTLSADEQKKFNANRVDNGLAPLGTGTSPGAGSGPVQQPAVRKASLAFSNPQQAATPVDNIGDVDLNLVFDGFAASPRIAGYQIEVEFPTQMAAFRQGAFAEPESALQYRAGAAGFKVEPEGTSVANANSVDDFRVVAGSATSSVIYSVAMFRADPATVPDSAVMLKLPFNVHAPSAGGDTGSGLANVAFHIKSIKAVDANGDPIAVKAGDDVTVQVRQANT</sequence>
<feature type="domain" description="FecR protein" evidence="2">
    <location>
        <begin position="70"/>
        <end position="174"/>
    </location>
</feature>
<feature type="coiled-coil region" evidence="1">
    <location>
        <begin position="295"/>
        <end position="400"/>
    </location>
</feature>
<evidence type="ECO:0000313" key="3">
    <source>
        <dbReference type="EMBL" id="QHT62000.1"/>
    </source>
</evidence>
<dbReference type="PANTHER" id="PTHR38731:SF1">
    <property type="entry name" value="FECR PROTEIN DOMAIN-CONTAINING PROTEIN"/>
    <property type="match status" value="1"/>
</dbReference>
<dbReference type="RefSeq" id="WP_162358437.1">
    <property type="nucleotide sequence ID" value="NZ_CP048209.1"/>
</dbReference>
<dbReference type="Gene3D" id="2.60.120.1440">
    <property type="match status" value="1"/>
</dbReference>
<keyword evidence="1" id="KW-0175">Coiled coil</keyword>
<name>A0A6C0G505_9BACL</name>
<accession>A0A6C0G505</accession>
<dbReference type="Pfam" id="PF04773">
    <property type="entry name" value="FecR"/>
    <property type="match status" value="1"/>
</dbReference>
<protein>
    <recommendedName>
        <fullName evidence="2">FecR protein domain-containing protein</fullName>
    </recommendedName>
</protein>
<dbReference type="EMBL" id="CP048209">
    <property type="protein sequence ID" value="QHT62000.1"/>
    <property type="molecule type" value="Genomic_DNA"/>
</dbReference>
<evidence type="ECO:0000313" key="4">
    <source>
        <dbReference type="Proteomes" id="UP000476064"/>
    </source>
</evidence>
<organism evidence="3 4">
    <name type="scientific">Paenibacillus lycopersici</name>
    <dbReference type="NCBI Taxonomy" id="2704462"/>
    <lineage>
        <taxon>Bacteria</taxon>
        <taxon>Bacillati</taxon>
        <taxon>Bacillota</taxon>
        <taxon>Bacilli</taxon>
        <taxon>Bacillales</taxon>
        <taxon>Paenibacillaceae</taxon>
        <taxon>Paenibacillus</taxon>
    </lineage>
</organism>
<keyword evidence="4" id="KW-1185">Reference proteome</keyword>
<evidence type="ECO:0000256" key="1">
    <source>
        <dbReference type="SAM" id="Coils"/>
    </source>
</evidence>
<dbReference type="AlphaFoldDB" id="A0A6C0G505"/>
<dbReference type="InterPro" id="IPR006860">
    <property type="entry name" value="FecR"/>
</dbReference>
<evidence type="ECO:0000259" key="2">
    <source>
        <dbReference type="Pfam" id="PF04773"/>
    </source>
</evidence>
<proteinExistence type="predicted"/>